<organism evidence="2">
    <name type="scientific">Borrelia miyamotoi</name>
    <dbReference type="NCBI Taxonomy" id="47466"/>
    <lineage>
        <taxon>Bacteria</taxon>
        <taxon>Pseudomonadati</taxon>
        <taxon>Spirochaetota</taxon>
        <taxon>Spirochaetia</taxon>
        <taxon>Spirochaetales</taxon>
        <taxon>Borreliaceae</taxon>
        <taxon>Borrelia</taxon>
    </lineage>
</organism>
<evidence type="ECO:0000313" key="3">
    <source>
        <dbReference type="EMBL" id="QBL99432.1"/>
    </source>
</evidence>
<evidence type="ECO:0000313" key="2">
    <source>
        <dbReference type="EMBL" id="QBK63972.1"/>
    </source>
</evidence>
<proteinExistence type="predicted"/>
<dbReference type="EMBL" id="CP037511">
    <property type="protein sequence ID" value="QBL99432.1"/>
    <property type="molecule type" value="Genomic_DNA"/>
</dbReference>
<feature type="non-terminal residue" evidence="2">
    <location>
        <position position="104"/>
    </location>
</feature>
<keyword evidence="2" id="KW-0614">Plasmid</keyword>
<keyword evidence="1" id="KW-0175">Coiled coil</keyword>
<dbReference type="EMBL" id="CP036769">
    <property type="protein sequence ID" value="QBK63972.1"/>
    <property type="molecule type" value="Genomic_DNA"/>
</dbReference>
<geneLocation type="plasmid" evidence="2">
    <name>unnamed</name>
</geneLocation>
<dbReference type="NCBIfam" id="NF040499">
    <property type="entry name" value="Bdr_N_group1"/>
    <property type="match status" value="1"/>
</dbReference>
<evidence type="ECO:0000256" key="1">
    <source>
        <dbReference type="SAM" id="Coils"/>
    </source>
</evidence>
<gene>
    <name evidence="2" type="ORF">EZU68_06245</name>
    <name evidence="3" type="ORF">EZU71_06205</name>
</gene>
<evidence type="ECO:0008006" key="4">
    <source>
        <dbReference type="Google" id="ProtNLM"/>
    </source>
</evidence>
<feature type="coiled-coil region" evidence="1">
    <location>
        <begin position="41"/>
        <end position="97"/>
    </location>
</feature>
<reference evidence="2" key="1">
    <citation type="submission" date="2019-03" db="EMBL/GenBank/DDBJ databases">
        <title>Whole genome sequencing of Borrelia miyamotoi strains isolated at the Russian territory.</title>
        <authorList>
            <person name="Kuleshov K.V."/>
            <person name="Platonov A.E."/>
            <person name="Goptar I.A."/>
            <person name="Shipulin G.A."/>
            <person name="Markelov M.L."/>
            <person name="Koetsveld J."/>
            <person name="Kolyasnikova N.M."/>
            <person name="Sarksyan D.S."/>
            <person name="Toporkova M.G."/>
            <person name="Hovius J.W."/>
        </authorList>
    </citation>
    <scope>NUCLEOTIDE SEQUENCE</scope>
    <source>
        <strain evidence="3">Yekat-18</strain>
        <strain evidence="2">Yekat-31</strain>
        <plasmid evidence="2">unnamed</plasmid>
    </source>
</reference>
<sequence>MALHQPIITHQMVLAELIKAGINRDIADDLAYRYYKNELTFKDLEYLKENFDIKLKHLEEKIFDTKEDLINRMDSKFNELDNKIDNVENNLNNKIDNKFNDLDN</sequence>
<protein>
    <recommendedName>
        <fullName evidence="4">DUF1640 domain-containing protein</fullName>
    </recommendedName>
</protein>
<dbReference type="RefSeq" id="WP_242450102.1">
    <property type="nucleotide sequence ID" value="NZ_CP036769.1"/>
</dbReference>
<accession>A0A481YGV8</accession>
<name>A0A481YGV8_9SPIR</name>
<dbReference type="AlphaFoldDB" id="A0A481YGV8"/>